<evidence type="ECO:0000256" key="2">
    <source>
        <dbReference type="ARBA" id="ARBA00010617"/>
    </source>
</evidence>
<feature type="binding site" description="axial binding residue" evidence="7">
    <location>
        <position position="450"/>
    </location>
    <ligand>
        <name>heme</name>
        <dbReference type="ChEBI" id="CHEBI:30413"/>
    </ligand>
    <ligandPart>
        <name>Fe</name>
        <dbReference type="ChEBI" id="CHEBI:18248"/>
    </ligandPart>
</feature>
<dbReference type="InterPro" id="IPR036396">
    <property type="entry name" value="Cyt_P450_sf"/>
</dbReference>
<comment type="similarity">
    <text evidence="2 8">Belongs to the cytochrome P450 family.</text>
</comment>
<dbReference type="Pfam" id="PF00067">
    <property type="entry name" value="p450"/>
    <property type="match status" value="1"/>
</dbReference>
<keyword evidence="5 7" id="KW-0408">Iron</keyword>
<evidence type="ECO:0000256" key="5">
    <source>
        <dbReference type="ARBA" id="ARBA00023004"/>
    </source>
</evidence>
<dbReference type="PRINTS" id="PR00463">
    <property type="entry name" value="EP450I"/>
</dbReference>
<evidence type="ECO:0000256" key="4">
    <source>
        <dbReference type="ARBA" id="ARBA00023002"/>
    </source>
</evidence>
<reference evidence="9" key="1">
    <citation type="journal article" date="2023" name="Mol. Phylogenet. Evol.">
        <title>Genome-scale phylogeny and comparative genomics of the fungal order Sordariales.</title>
        <authorList>
            <person name="Hensen N."/>
            <person name="Bonometti L."/>
            <person name="Westerberg I."/>
            <person name="Brannstrom I.O."/>
            <person name="Guillou S."/>
            <person name="Cros-Aarteil S."/>
            <person name="Calhoun S."/>
            <person name="Haridas S."/>
            <person name="Kuo A."/>
            <person name="Mondo S."/>
            <person name="Pangilinan J."/>
            <person name="Riley R."/>
            <person name="LaButti K."/>
            <person name="Andreopoulos B."/>
            <person name="Lipzen A."/>
            <person name="Chen C."/>
            <person name="Yan M."/>
            <person name="Daum C."/>
            <person name="Ng V."/>
            <person name="Clum A."/>
            <person name="Steindorff A."/>
            <person name="Ohm R.A."/>
            <person name="Martin F."/>
            <person name="Silar P."/>
            <person name="Natvig D.O."/>
            <person name="Lalanne C."/>
            <person name="Gautier V."/>
            <person name="Ament-Velasquez S.L."/>
            <person name="Kruys A."/>
            <person name="Hutchinson M.I."/>
            <person name="Powell A.J."/>
            <person name="Barry K."/>
            <person name="Miller A.N."/>
            <person name="Grigoriev I.V."/>
            <person name="Debuchy R."/>
            <person name="Gladieux P."/>
            <person name="Hiltunen Thoren M."/>
            <person name="Johannesson H."/>
        </authorList>
    </citation>
    <scope>NUCLEOTIDE SEQUENCE</scope>
    <source>
        <strain evidence="9">CBS 958.72</strain>
    </source>
</reference>
<protein>
    <submittedName>
        <fullName evidence="9">Cytochrome P450</fullName>
    </submittedName>
</protein>
<evidence type="ECO:0000313" key="10">
    <source>
        <dbReference type="Proteomes" id="UP001287356"/>
    </source>
</evidence>
<accession>A0AAE0KK12</accession>
<dbReference type="Proteomes" id="UP001287356">
    <property type="component" value="Unassembled WGS sequence"/>
</dbReference>
<evidence type="ECO:0000256" key="1">
    <source>
        <dbReference type="ARBA" id="ARBA00001971"/>
    </source>
</evidence>
<evidence type="ECO:0000256" key="8">
    <source>
        <dbReference type="RuleBase" id="RU000461"/>
    </source>
</evidence>
<dbReference type="InterPro" id="IPR001128">
    <property type="entry name" value="Cyt_P450"/>
</dbReference>
<dbReference type="AlphaFoldDB" id="A0AAE0KK12"/>
<organism evidence="9 10">
    <name type="scientific">Lasiosphaeria ovina</name>
    <dbReference type="NCBI Taxonomy" id="92902"/>
    <lineage>
        <taxon>Eukaryota</taxon>
        <taxon>Fungi</taxon>
        <taxon>Dikarya</taxon>
        <taxon>Ascomycota</taxon>
        <taxon>Pezizomycotina</taxon>
        <taxon>Sordariomycetes</taxon>
        <taxon>Sordariomycetidae</taxon>
        <taxon>Sordariales</taxon>
        <taxon>Lasiosphaeriaceae</taxon>
        <taxon>Lasiosphaeria</taxon>
    </lineage>
</organism>
<sequence length="510" mass="56489">MAFGKQHGCEPPPELPNRWPLGIDWIVQLWKEDARGQLLEFMSRFADEYPSNMLSQFFLFGPRYFHVMAPQNVEAILSSSFADYGFGVRADVFRPLCGAGIFTEEGAAWKASRTLLRRHLVRMQPRALDGLREHVDNLLARLPAVSEGAAVVDLQPLFYDLTLDTASALLLGKSIHALRHGAAAATPEARRNARFAASFETVLAGLSRRFRMVPFHNLYRSKAFRDACRFIHEFVDGYVAEIRSRTMAAAPASFSEKGGGDDGGGDVSGGLVGQIIDMNPDADDTAIRSQVLNVLLGGRDTTASCLSWTFRLLVRHPRAFRKLRAEITQTIGTAPRPTRGDICRMPYLAQVVRESLRLYPPVAMNVRQAVRTTVLPTGGGRDGRSPVLVRRGECAGMSAYITARRTNVFGPDAREFRPERWDSPKEGGDGEELQRCLDAFVAFSAGPRRCIGEDFALMEVSYVVVALCQAFPVIEILDEDRGRPLGSERQNTGLVMSCMEGCKVRMSRGR</sequence>
<name>A0AAE0KK12_9PEZI</name>
<evidence type="ECO:0000256" key="7">
    <source>
        <dbReference type="PIRSR" id="PIRSR602401-1"/>
    </source>
</evidence>
<reference evidence="9" key="2">
    <citation type="submission" date="2023-06" db="EMBL/GenBank/DDBJ databases">
        <authorList>
            <consortium name="Lawrence Berkeley National Laboratory"/>
            <person name="Haridas S."/>
            <person name="Hensen N."/>
            <person name="Bonometti L."/>
            <person name="Westerberg I."/>
            <person name="Brannstrom I.O."/>
            <person name="Guillou S."/>
            <person name="Cros-Aarteil S."/>
            <person name="Calhoun S."/>
            <person name="Kuo A."/>
            <person name="Mondo S."/>
            <person name="Pangilinan J."/>
            <person name="Riley R."/>
            <person name="Labutti K."/>
            <person name="Andreopoulos B."/>
            <person name="Lipzen A."/>
            <person name="Chen C."/>
            <person name="Yanf M."/>
            <person name="Daum C."/>
            <person name="Ng V."/>
            <person name="Clum A."/>
            <person name="Steindorff A."/>
            <person name="Ohm R."/>
            <person name="Martin F."/>
            <person name="Silar P."/>
            <person name="Natvig D."/>
            <person name="Lalanne C."/>
            <person name="Gautier V."/>
            <person name="Ament-Velasquez S.L."/>
            <person name="Kruys A."/>
            <person name="Hutchinson M.I."/>
            <person name="Powell A.J."/>
            <person name="Barry K."/>
            <person name="Miller A.N."/>
            <person name="Grigoriev I.V."/>
            <person name="Debuchy R."/>
            <person name="Gladieux P."/>
            <person name="Thoren M.H."/>
            <person name="Johannesson H."/>
        </authorList>
    </citation>
    <scope>NUCLEOTIDE SEQUENCE</scope>
    <source>
        <strain evidence="9">CBS 958.72</strain>
    </source>
</reference>
<dbReference type="PANTHER" id="PTHR24287">
    <property type="entry name" value="P450, PUTATIVE (EUROFUNG)-RELATED"/>
    <property type="match status" value="1"/>
</dbReference>
<dbReference type="InterPro" id="IPR047146">
    <property type="entry name" value="Cyt_P450_E_CYP52_fungi"/>
</dbReference>
<dbReference type="InterPro" id="IPR017972">
    <property type="entry name" value="Cyt_P450_CS"/>
</dbReference>
<comment type="cofactor">
    <cofactor evidence="1 7">
        <name>heme</name>
        <dbReference type="ChEBI" id="CHEBI:30413"/>
    </cofactor>
</comment>
<comment type="caution">
    <text evidence="9">The sequence shown here is derived from an EMBL/GenBank/DDBJ whole genome shotgun (WGS) entry which is preliminary data.</text>
</comment>
<keyword evidence="3 7" id="KW-0479">Metal-binding</keyword>
<keyword evidence="6 8" id="KW-0503">Monooxygenase</keyword>
<dbReference type="EMBL" id="JAULSN010000003">
    <property type="protein sequence ID" value="KAK3377285.1"/>
    <property type="molecule type" value="Genomic_DNA"/>
</dbReference>
<evidence type="ECO:0000256" key="3">
    <source>
        <dbReference type="ARBA" id="ARBA00022723"/>
    </source>
</evidence>
<dbReference type="PRINTS" id="PR00385">
    <property type="entry name" value="P450"/>
</dbReference>
<keyword evidence="7 8" id="KW-0349">Heme</keyword>
<dbReference type="GO" id="GO:0004497">
    <property type="term" value="F:monooxygenase activity"/>
    <property type="evidence" value="ECO:0007669"/>
    <property type="project" value="UniProtKB-KW"/>
</dbReference>
<dbReference type="Gene3D" id="1.10.630.10">
    <property type="entry name" value="Cytochrome P450"/>
    <property type="match status" value="1"/>
</dbReference>
<dbReference type="InterPro" id="IPR002401">
    <property type="entry name" value="Cyt_P450_E_grp-I"/>
</dbReference>
<dbReference type="GO" id="GO:0016705">
    <property type="term" value="F:oxidoreductase activity, acting on paired donors, with incorporation or reduction of molecular oxygen"/>
    <property type="evidence" value="ECO:0007669"/>
    <property type="project" value="InterPro"/>
</dbReference>
<proteinExistence type="inferred from homology"/>
<dbReference type="PROSITE" id="PS00086">
    <property type="entry name" value="CYTOCHROME_P450"/>
    <property type="match status" value="1"/>
</dbReference>
<keyword evidence="10" id="KW-1185">Reference proteome</keyword>
<dbReference type="GO" id="GO:0005506">
    <property type="term" value="F:iron ion binding"/>
    <property type="evidence" value="ECO:0007669"/>
    <property type="project" value="InterPro"/>
</dbReference>
<dbReference type="GO" id="GO:0020037">
    <property type="term" value="F:heme binding"/>
    <property type="evidence" value="ECO:0007669"/>
    <property type="project" value="InterPro"/>
</dbReference>
<evidence type="ECO:0000313" key="9">
    <source>
        <dbReference type="EMBL" id="KAK3377285.1"/>
    </source>
</evidence>
<gene>
    <name evidence="9" type="ORF">B0T24DRAFT_648858</name>
</gene>
<dbReference type="PANTHER" id="PTHR24287:SF18">
    <property type="entry name" value="CYTOCHROME P450 MONOOXYGENASE APDE-RELATED"/>
    <property type="match status" value="1"/>
</dbReference>
<evidence type="ECO:0000256" key="6">
    <source>
        <dbReference type="ARBA" id="ARBA00023033"/>
    </source>
</evidence>
<dbReference type="SUPFAM" id="SSF48264">
    <property type="entry name" value="Cytochrome P450"/>
    <property type="match status" value="1"/>
</dbReference>
<keyword evidence="4 8" id="KW-0560">Oxidoreductase</keyword>